<accession>A0A813NB26</accession>
<evidence type="ECO:0000313" key="5">
    <source>
        <dbReference type="Proteomes" id="UP000663879"/>
    </source>
</evidence>
<feature type="domain" description="FHF complex subunit HOOK-interacting protein C-terminal" evidence="3">
    <location>
        <begin position="925"/>
        <end position="1017"/>
    </location>
</feature>
<organism evidence="4 5">
    <name type="scientific">Brachionus calyciflorus</name>
    <dbReference type="NCBI Taxonomy" id="104777"/>
    <lineage>
        <taxon>Eukaryota</taxon>
        <taxon>Metazoa</taxon>
        <taxon>Spiralia</taxon>
        <taxon>Gnathifera</taxon>
        <taxon>Rotifera</taxon>
        <taxon>Eurotatoria</taxon>
        <taxon>Monogononta</taxon>
        <taxon>Pseudotrocha</taxon>
        <taxon>Ploima</taxon>
        <taxon>Brachionidae</taxon>
        <taxon>Brachionus</taxon>
    </lineage>
</organism>
<keyword evidence="5" id="KW-1185">Reference proteome</keyword>
<evidence type="ECO:0000313" key="4">
    <source>
        <dbReference type="EMBL" id="CAF0733053.1"/>
    </source>
</evidence>
<name>A0A813NB26_9BILA</name>
<reference evidence="4" key="1">
    <citation type="submission" date="2021-02" db="EMBL/GenBank/DDBJ databases">
        <authorList>
            <person name="Nowell W R."/>
        </authorList>
    </citation>
    <scope>NUCLEOTIDE SEQUENCE</scope>
    <source>
        <strain evidence="4">Ploen Becks lab</strain>
    </source>
</reference>
<dbReference type="InterPro" id="IPR019384">
    <property type="entry name" value="FHIP"/>
</dbReference>
<sequence length="1185" mass="136211">MFSFNISNTSVNSKSKNINQSSTPSPRNEQQVSFEVFKDHWKQVLIIFNKSLINDDDIQIVKNNLTQMICLLINELNIVTNQNLKLTTNVNYESSIELKQKSHGQVWDYLFANNIFETIYLWTLSYPEYLTDLKYEQLKYYEVLINQMQINEQTNLILYNQVHRPLFSLINHCSSHNSELIERLMISVLNQLCVCMCKNSNLLNIFFENASNSQMFINNGLNELVLERTVYSNEQKYKSANSAKSFIFTLLIPYIHREGSYGNNCGSVTLGQQARDSLLMIMQLSSRNSNLAKYIVYNTDFCPILATGLSGLYSELPQKLDFADNIEDIRYLQKEDIINIISLNKFINSLEFCNNVLQVSHSLIANQLLQYVYYGFLIPVIAPALTQNNVEEIIAATLYLELFLRTINETNLLKIFLKFILHSKFDERITLLDTLIHRINTNNKLCLVTLMFFYTMIDLNSEDVMYKLILTHLMPCKHLMKSQIVTLKQTSHEINGFNAQTFLSLATDFTDPDKNNNSMINGLEKTNQILIPYNFSTLNNSSPLYRWLCTMFPIDDLAIFLSFLDSMNFNFVEYLKDSRSGILLSTQKSHKWSSHYDFVSNLNNLNSTKIIDENQFFQPSQELEYDPEEYLFNLNISSGSLNDNNPKSTRTTVNLFAKEIQSDHDGFDFDMLSLTSSNKNKSENRKNKSKSSRTSEKIKKTKPRKNRASDFYVLSFDNELSETSSSSSECSISENENLEEPVIEEDFDEDDDLTATSISSTTTLNHESIITPNLVETQCQYREQLVDFLFNNEENNKICLNSNLDNFLNSIDSFFSSNLIKDSQRVLIESEIARKSNKLDDLCDQILEIYNDIFSPRKPIEVKNEEKIVNESKNELPTAVNGLTTFPSYVNDSMNSSSYSSNTNNQTFDSGVESTNSAGKENDLGPFLCALLNRLDHMLTNNLQINFMITGIFARLAYYPQLLLRSYLLNHNLVLQPNVKSLIQILGNVKFKIEACSKTYNNFALLYLKAKIFLVKRLIDSNKKNTINQNTNGPKDRLSNLSSSSLNNGQILNGHNNDRNTKSKKKFSMETILNIFFKSSNDELRNNGSHQDNYIEASFQSDSSKFNSSKNLTSRSDYDFGRIGSQTEEIYLKEMIGGDFLITDNDWEDMRSRNIAFSAVIFDEFVKELAAICQEHSVLTQENFI</sequence>
<protein>
    <recommendedName>
        <fullName evidence="3">FHF complex subunit HOOK-interacting protein C-terminal domain-containing protein</fullName>
    </recommendedName>
</protein>
<dbReference type="Pfam" id="PF19314">
    <property type="entry name" value="DUF5917"/>
    <property type="match status" value="1"/>
</dbReference>
<dbReference type="OrthoDB" id="6287422at2759"/>
<comment type="similarity">
    <text evidence="1">Belongs to the FHIP family.</text>
</comment>
<dbReference type="Pfam" id="PF10257">
    <property type="entry name" value="RAI16-like"/>
    <property type="match status" value="1"/>
</dbReference>
<feature type="region of interest" description="Disordered" evidence="2">
    <location>
        <begin position="1"/>
        <end position="29"/>
    </location>
</feature>
<evidence type="ECO:0000259" key="3">
    <source>
        <dbReference type="Pfam" id="PF19314"/>
    </source>
</evidence>
<dbReference type="PANTHER" id="PTHR21705:SF11">
    <property type="entry name" value="FHIP FAMILY PROTEIN CG3558"/>
    <property type="match status" value="1"/>
</dbReference>
<feature type="region of interest" description="Disordered" evidence="2">
    <location>
        <begin position="678"/>
        <end position="704"/>
    </location>
</feature>
<dbReference type="Pfam" id="PF19311">
    <property type="entry name" value="KELAA"/>
    <property type="match status" value="1"/>
</dbReference>
<dbReference type="InterPro" id="IPR045668">
    <property type="entry name" value="FHIP_KELAA_motif"/>
</dbReference>
<evidence type="ECO:0000256" key="1">
    <source>
        <dbReference type="ARBA" id="ARBA00024336"/>
    </source>
</evidence>
<dbReference type="InterPro" id="IPR045669">
    <property type="entry name" value="FHIP_C"/>
</dbReference>
<evidence type="ECO:0000256" key="2">
    <source>
        <dbReference type="SAM" id="MobiDB-lite"/>
    </source>
</evidence>
<dbReference type="Proteomes" id="UP000663879">
    <property type="component" value="Unassembled WGS sequence"/>
</dbReference>
<gene>
    <name evidence="4" type="ORF">OXX778_LOCUS2962</name>
</gene>
<comment type="caution">
    <text evidence="4">The sequence shown here is derived from an EMBL/GenBank/DDBJ whole genome shotgun (WGS) entry which is preliminary data.</text>
</comment>
<dbReference type="PANTHER" id="PTHR21705">
    <property type="entry name" value="RAI16 PROTEIN-RELATED"/>
    <property type="match status" value="1"/>
</dbReference>
<proteinExistence type="inferred from homology"/>
<dbReference type="AlphaFoldDB" id="A0A813NB26"/>
<dbReference type="EMBL" id="CAJNOC010000248">
    <property type="protein sequence ID" value="CAF0733053.1"/>
    <property type="molecule type" value="Genomic_DNA"/>
</dbReference>